<organism evidence="6 7">
    <name type="scientific">Dillenia turbinata</name>
    <dbReference type="NCBI Taxonomy" id="194707"/>
    <lineage>
        <taxon>Eukaryota</taxon>
        <taxon>Viridiplantae</taxon>
        <taxon>Streptophyta</taxon>
        <taxon>Embryophyta</taxon>
        <taxon>Tracheophyta</taxon>
        <taxon>Spermatophyta</taxon>
        <taxon>Magnoliopsida</taxon>
        <taxon>eudicotyledons</taxon>
        <taxon>Gunneridae</taxon>
        <taxon>Pentapetalae</taxon>
        <taxon>Dilleniales</taxon>
        <taxon>Dilleniaceae</taxon>
        <taxon>Dillenia</taxon>
    </lineage>
</organism>
<dbReference type="GO" id="GO:0016709">
    <property type="term" value="F:oxidoreductase activity, acting on paired donors, with incorporation or reduction of molecular oxygen, NAD(P)H as one donor, and incorporation of one atom of oxygen"/>
    <property type="evidence" value="ECO:0007669"/>
    <property type="project" value="TreeGrafter"/>
</dbReference>
<evidence type="ECO:0000256" key="2">
    <source>
        <dbReference type="ARBA" id="ARBA00010617"/>
    </source>
</evidence>
<keyword evidence="4" id="KW-1133">Transmembrane helix</keyword>
<dbReference type="EMBL" id="JBAMMX010000001">
    <property type="protein sequence ID" value="KAK6946668.1"/>
    <property type="molecule type" value="Genomic_DNA"/>
</dbReference>
<dbReference type="GO" id="GO:0005506">
    <property type="term" value="F:iron ion binding"/>
    <property type="evidence" value="ECO:0007669"/>
    <property type="project" value="InterPro"/>
</dbReference>
<accession>A0AAN8ZTW0</accession>
<dbReference type="GO" id="GO:0020037">
    <property type="term" value="F:heme binding"/>
    <property type="evidence" value="ECO:0007669"/>
    <property type="project" value="InterPro"/>
</dbReference>
<dbReference type="GO" id="GO:0010241">
    <property type="term" value="P:ent-kaurene oxidation to kaurenoic acid"/>
    <property type="evidence" value="ECO:0007669"/>
    <property type="project" value="InterPro"/>
</dbReference>
<keyword evidence="7" id="KW-1185">Reference proteome</keyword>
<dbReference type="GO" id="GO:0052615">
    <property type="term" value="F:ent-kaurene oxidase activity"/>
    <property type="evidence" value="ECO:0007669"/>
    <property type="project" value="InterPro"/>
</dbReference>
<keyword evidence="3" id="KW-0812">Transmembrane</keyword>
<dbReference type="PANTHER" id="PTHR47283:SF1">
    <property type="entry name" value="ENT-KAURENE OXIDASE, CHLOROPLASTIC"/>
    <property type="match status" value="1"/>
</dbReference>
<evidence type="ECO:0000313" key="7">
    <source>
        <dbReference type="Proteomes" id="UP001370490"/>
    </source>
</evidence>
<evidence type="ECO:0000256" key="3">
    <source>
        <dbReference type="ARBA" id="ARBA00022692"/>
    </source>
</evidence>
<evidence type="ECO:0000256" key="1">
    <source>
        <dbReference type="ARBA" id="ARBA00004167"/>
    </source>
</evidence>
<keyword evidence="5" id="KW-0472">Membrane</keyword>
<dbReference type="Proteomes" id="UP001370490">
    <property type="component" value="Unassembled WGS sequence"/>
</dbReference>
<evidence type="ECO:0000256" key="5">
    <source>
        <dbReference type="ARBA" id="ARBA00023136"/>
    </source>
</evidence>
<dbReference type="GO" id="GO:0005783">
    <property type="term" value="C:endoplasmic reticulum"/>
    <property type="evidence" value="ECO:0007669"/>
    <property type="project" value="TreeGrafter"/>
</dbReference>
<dbReference type="GO" id="GO:0009686">
    <property type="term" value="P:gibberellin biosynthetic process"/>
    <property type="evidence" value="ECO:0007669"/>
    <property type="project" value="InterPro"/>
</dbReference>
<name>A0AAN8ZTW0_9MAGN</name>
<evidence type="ECO:0000256" key="4">
    <source>
        <dbReference type="ARBA" id="ARBA00022989"/>
    </source>
</evidence>
<dbReference type="InterPro" id="IPR044225">
    <property type="entry name" value="KO_chloroplastic"/>
</dbReference>
<comment type="caution">
    <text evidence="6">The sequence shown here is derived from an EMBL/GenBank/DDBJ whole genome shotgun (WGS) entry which is preliminary data.</text>
</comment>
<sequence>MVAISDDNEFHKTIKRFILTGLLGPNAQRRLRHNKETFLENCSSQLHDHAKKHPGRAINFRNIFQSGLFGIAMKQAVGRDPQSLYVQKLGSTVTRRELLEILATEPMEGAFEMDPKQES</sequence>
<proteinExistence type="inferred from homology"/>
<dbReference type="PANTHER" id="PTHR47283">
    <property type="entry name" value="ENT-KAURENE OXIDASE, CHLOROPLASTIC"/>
    <property type="match status" value="1"/>
</dbReference>
<dbReference type="AlphaFoldDB" id="A0AAN8ZTW0"/>
<comment type="subcellular location">
    <subcellularLocation>
        <location evidence="1">Membrane</location>
        <topology evidence="1">Single-pass membrane protein</topology>
    </subcellularLocation>
</comment>
<evidence type="ECO:0000313" key="6">
    <source>
        <dbReference type="EMBL" id="KAK6946668.1"/>
    </source>
</evidence>
<dbReference type="GO" id="GO:0009707">
    <property type="term" value="C:chloroplast outer membrane"/>
    <property type="evidence" value="ECO:0007669"/>
    <property type="project" value="TreeGrafter"/>
</dbReference>
<reference evidence="6 7" key="1">
    <citation type="submission" date="2023-12" db="EMBL/GenBank/DDBJ databases">
        <title>A high-quality genome assembly for Dillenia turbinata (Dilleniales).</title>
        <authorList>
            <person name="Chanderbali A."/>
        </authorList>
    </citation>
    <scope>NUCLEOTIDE SEQUENCE [LARGE SCALE GENOMIC DNA]</scope>
    <source>
        <strain evidence="6">LSX21</strain>
        <tissue evidence="6">Leaf</tissue>
    </source>
</reference>
<comment type="similarity">
    <text evidence="2">Belongs to the cytochrome P450 family.</text>
</comment>
<protein>
    <submittedName>
        <fullName evidence="6">Uncharacterized protein</fullName>
    </submittedName>
</protein>
<gene>
    <name evidence="6" type="ORF">RJ641_000141</name>
</gene>